<keyword evidence="3" id="KW-1185">Reference proteome</keyword>
<protein>
    <submittedName>
        <fullName evidence="2">Uncharacterized protein</fullName>
    </submittedName>
</protein>
<dbReference type="InterPro" id="IPR022149">
    <property type="entry name" value="DUF3681"/>
</dbReference>
<sequence>MAAACGTRIAEAAAHGSAAAFGGGGRLGLFVASVAITWAVIEPPPWLDKNAYFLALSGAFFAGMAHVTASVLPTDPVAAAVAGLRQAALEVAHGARLGLLAASTAITLAALGEKQPPPGVSSNTAYFLTVSGAFFAGVAQVAASVSAGDGGRPRDAARKLVYASLVLLFSLALASLLR</sequence>
<keyword evidence="1" id="KW-1133">Transmembrane helix</keyword>
<dbReference type="PANTHER" id="PTHR33530">
    <property type="entry name" value="OS01G0147100 PROTEIN"/>
    <property type="match status" value="1"/>
</dbReference>
<feature type="transmembrane region" description="Helical" evidence="1">
    <location>
        <begin position="94"/>
        <end position="112"/>
    </location>
</feature>
<name>A0A4U6UC64_SETVI</name>
<proteinExistence type="predicted"/>
<dbReference type="EMBL" id="CM016556">
    <property type="protein sequence ID" value="TKW13398.1"/>
    <property type="molecule type" value="Genomic_DNA"/>
</dbReference>
<feature type="transmembrane region" description="Helical" evidence="1">
    <location>
        <begin position="53"/>
        <end position="73"/>
    </location>
</feature>
<keyword evidence="1" id="KW-0472">Membrane</keyword>
<dbReference type="AlphaFoldDB" id="A0A4U6UC64"/>
<keyword evidence="1" id="KW-0812">Transmembrane</keyword>
<reference evidence="2" key="1">
    <citation type="submission" date="2019-03" db="EMBL/GenBank/DDBJ databases">
        <title>WGS assembly of Setaria viridis.</title>
        <authorList>
            <person name="Huang P."/>
            <person name="Jenkins J."/>
            <person name="Grimwood J."/>
            <person name="Barry K."/>
            <person name="Healey A."/>
            <person name="Mamidi S."/>
            <person name="Sreedasyam A."/>
            <person name="Shu S."/>
            <person name="Feldman M."/>
            <person name="Wu J."/>
            <person name="Yu Y."/>
            <person name="Chen C."/>
            <person name="Johnson J."/>
            <person name="Rokhsar D."/>
            <person name="Baxter I."/>
            <person name="Schmutz J."/>
            <person name="Brutnell T."/>
            <person name="Kellogg E."/>
        </authorList>
    </citation>
    <scope>NUCLEOTIDE SEQUENCE [LARGE SCALE GENOMIC DNA]</scope>
</reference>
<gene>
    <name evidence="2" type="ORF">SEVIR_5G098500v2</name>
</gene>
<accession>A0A4U6UC64</accession>
<feature type="transmembrane region" description="Helical" evidence="1">
    <location>
        <begin position="18"/>
        <end position="41"/>
    </location>
</feature>
<evidence type="ECO:0000313" key="3">
    <source>
        <dbReference type="Proteomes" id="UP000298652"/>
    </source>
</evidence>
<feature type="transmembrane region" description="Helical" evidence="1">
    <location>
        <begin position="160"/>
        <end position="177"/>
    </location>
</feature>
<organism evidence="2 3">
    <name type="scientific">Setaria viridis</name>
    <name type="common">Green bristlegrass</name>
    <name type="synonym">Setaria italica subsp. viridis</name>
    <dbReference type="NCBI Taxonomy" id="4556"/>
    <lineage>
        <taxon>Eukaryota</taxon>
        <taxon>Viridiplantae</taxon>
        <taxon>Streptophyta</taxon>
        <taxon>Embryophyta</taxon>
        <taxon>Tracheophyta</taxon>
        <taxon>Spermatophyta</taxon>
        <taxon>Magnoliopsida</taxon>
        <taxon>Liliopsida</taxon>
        <taxon>Poales</taxon>
        <taxon>Poaceae</taxon>
        <taxon>PACMAD clade</taxon>
        <taxon>Panicoideae</taxon>
        <taxon>Panicodae</taxon>
        <taxon>Paniceae</taxon>
        <taxon>Cenchrinae</taxon>
        <taxon>Setaria</taxon>
    </lineage>
</organism>
<dbReference type="Gramene" id="TKW13398">
    <property type="protein sequence ID" value="TKW13398"/>
    <property type="gene ID" value="SEVIR_5G098500v2"/>
</dbReference>
<evidence type="ECO:0000313" key="2">
    <source>
        <dbReference type="EMBL" id="TKW13398.1"/>
    </source>
</evidence>
<feature type="transmembrane region" description="Helical" evidence="1">
    <location>
        <begin position="124"/>
        <end position="148"/>
    </location>
</feature>
<dbReference type="Proteomes" id="UP000298652">
    <property type="component" value="Chromosome 5"/>
</dbReference>
<evidence type="ECO:0000256" key="1">
    <source>
        <dbReference type="SAM" id="Phobius"/>
    </source>
</evidence>
<dbReference type="PANTHER" id="PTHR33530:SF4">
    <property type="entry name" value="OS01G0145800 PROTEIN"/>
    <property type="match status" value="1"/>
</dbReference>